<comment type="caution">
    <text evidence="2">The sequence shown here is derived from an EMBL/GenBank/DDBJ whole genome shotgun (WGS) entry which is preliminary data.</text>
</comment>
<reference evidence="2 3" key="1">
    <citation type="journal article" date="2015" name="Stand. Genomic Sci.">
        <title>Genomic Encyclopedia of Bacterial and Archaeal Type Strains, Phase III: the genomes of soil and plant-associated and newly described type strains.</title>
        <authorList>
            <person name="Whitman W.B."/>
            <person name="Woyke T."/>
            <person name="Klenk H.P."/>
            <person name="Zhou Y."/>
            <person name="Lilburn T.G."/>
            <person name="Beck B.J."/>
            <person name="De Vos P."/>
            <person name="Vandamme P."/>
            <person name="Eisen J.A."/>
            <person name="Garrity G."/>
            <person name="Hugenholtz P."/>
            <person name="Kyrpides N.C."/>
        </authorList>
    </citation>
    <scope>NUCLEOTIDE SEQUENCE [LARGE SCALE GENOMIC DNA]</scope>
    <source>
        <strain evidence="2 3">CGMCC 1.7271</strain>
    </source>
</reference>
<dbReference type="OrthoDB" id="975430at2"/>
<evidence type="ECO:0008006" key="4">
    <source>
        <dbReference type="Google" id="ProtNLM"/>
    </source>
</evidence>
<organism evidence="2 3">
    <name type="scientific">Lacibacter cauensis</name>
    <dbReference type="NCBI Taxonomy" id="510947"/>
    <lineage>
        <taxon>Bacteria</taxon>
        <taxon>Pseudomonadati</taxon>
        <taxon>Bacteroidota</taxon>
        <taxon>Chitinophagia</taxon>
        <taxon>Chitinophagales</taxon>
        <taxon>Chitinophagaceae</taxon>
        <taxon>Lacibacter</taxon>
    </lineage>
</organism>
<dbReference type="Proteomes" id="UP000316167">
    <property type="component" value="Unassembled WGS sequence"/>
</dbReference>
<keyword evidence="1" id="KW-0732">Signal</keyword>
<accession>A0A562SK48</accession>
<evidence type="ECO:0000313" key="3">
    <source>
        <dbReference type="Proteomes" id="UP000316167"/>
    </source>
</evidence>
<name>A0A562SK48_9BACT</name>
<protein>
    <recommendedName>
        <fullName evidence="4">Outer membrane beta-barrel porin/alpha-amylase</fullName>
    </recommendedName>
</protein>
<dbReference type="EMBL" id="VLLE01000004">
    <property type="protein sequence ID" value="TWI81483.1"/>
    <property type="molecule type" value="Genomic_DNA"/>
</dbReference>
<feature type="chain" id="PRO_5021829273" description="Outer membrane beta-barrel porin/alpha-amylase" evidence="1">
    <location>
        <begin position="21"/>
        <end position="296"/>
    </location>
</feature>
<dbReference type="RefSeq" id="WP_144886679.1">
    <property type="nucleotide sequence ID" value="NZ_VLLE01000004.1"/>
</dbReference>
<gene>
    <name evidence="2" type="ORF">IQ13_2501</name>
</gene>
<evidence type="ECO:0000256" key="1">
    <source>
        <dbReference type="SAM" id="SignalP"/>
    </source>
</evidence>
<dbReference type="AlphaFoldDB" id="A0A562SK48"/>
<feature type="signal peptide" evidence="1">
    <location>
        <begin position="1"/>
        <end position="20"/>
    </location>
</feature>
<keyword evidence="3" id="KW-1185">Reference proteome</keyword>
<proteinExistence type="predicted"/>
<evidence type="ECO:0000313" key="2">
    <source>
        <dbReference type="EMBL" id="TWI81483.1"/>
    </source>
</evidence>
<sequence length="296" mass="33590">MYIRLTCFLSAIFLCLFSIAQTSDWWERNVQWDGVTHWRHYIKFSPAYLGPNAIPVPSVTNGTVDSNHSVTVAAAAHFMPGDRTFNAVLKGSYCIVKNKVSVDAMWVPVEYFQMSHALKTERHVFYLSYNNRKAIGDVHMNINIQLLDPAKYKHTLAVRVGYRYPTSSDVASARMTDAPGYFFDASTGGSFSKSNKWRYTAMAGFLVWQLNNDIPQNDAFLFGAGIEYNHNRFQLQTNVAGYLGYLNNGDKPVVGRIKAGTVKPGFNWQLQLQQGFHDFRYSSVEVGTKYVFKIKQ</sequence>